<evidence type="ECO:0000259" key="3">
    <source>
        <dbReference type="PROSITE" id="PS50222"/>
    </source>
</evidence>
<reference evidence="4 5" key="1">
    <citation type="journal article" date="2022" name="Front. Cell. Infect. Microbiol.">
        <title>The Genomes of Two Strains of Taenia crassiceps the Animal Model for the Study of Human Cysticercosis.</title>
        <authorList>
            <person name="Bobes R.J."/>
            <person name="Estrada K."/>
            <person name="Rios-Valencia D.G."/>
            <person name="Calderon-Gallegos A."/>
            <person name="de la Torre P."/>
            <person name="Carrero J.C."/>
            <person name="Sanchez-Flores A."/>
            <person name="Laclette J.P."/>
        </authorList>
    </citation>
    <scope>NUCLEOTIDE SEQUENCE [LARGE SCALE GENOMIC DNA]</scope>
    <source>
        <strain evidence="4">WFUcys</strain>
    </source>
</reference>
<dbReference type="EMBL" id="JAKROA010000005">
    <property type="protein sequence ID" value="KAL5106635.1"/>
    <property type="molecule type" value="Genomic_DNA"/>
</dbReference>
<evidence type="ECO:0000256" key="1">
    <source>
        <dbReference type="ARBA" id="ARBA00022737"/>
    </source>
</evidence>
<accession>A0ABR4QAN2</accession>
<dbReference type="CDD" id="cd00051">
    <property type="entry name" value="EFh"/>
    <property type="match status" value="1"/>
</dbReference>
<dbReference type="Pfam" id="PF13499">
    <property type="entry name" value="EF-hand_7"/>
    <property type="match status" value="1"/>
</dbReference>
<dbReference type="PANTHER" id="PTHR23048">
    <property type="entry name" value="MYOSIN LIGHT CHAIN 1, 3"/>
    <property type="match status" value="1"/>
</dbReference>
<evidence type="ECO:0000313" key="5">
    <source>
        <dbReference type="Proteomes" id="UP001651158"/>
    </source>
</evidence>
<keyword evidence="2" id="KW-0106">Calcium</keyword>
<dbReference type="InterPro" id="IPR011992">
    <property type="entry name" value="EF-hand-dom_pair"/>
</dbReference>
<dbReference type="PANTHER" id="PTHR23048:SF0">
    <property type="entry name" value="CALMODULIN LIKE 3"/>
    <property type="match status" value="1"/>
</dbReference>
<dbReference type="PROSITE" id="PS00018">
    <property type="entry name" value="EF_HAND_1"/>
    <property type="match status" value="1"/>
</dbReference>
<feature type="domain" description="EF-hand" evidence="3">
    <location>
        <begin position="248"/>
        <end position="283"/>
    </location>
</feature>
<dbReference type="Gene3D" id="1.10.238.10">
    <property type="entry name" value="EF-hand"/>
    <property type="match status" value="2"/>
</dbReference>
<protein>
    <recommendedName>
        <fullName evidence="3">EF-hand domain-containing protein</fullName>
    </recommendedName>
</protein>
<dbReference type="InterPro" id="IPR018247">
    <property type="entry name" value="EF_Hand_1_Ca_BS"/>
</dbReference>
<organism evidence="4 5">
    <name type="scientific">Taenia crassiceps</name>
    <dbReference type="NCBI Taxonomy" id="6207"/>
    <lineage>
        <taxon>Eukaryota</taxon>
        <taxon>Metazoa</taxon>
        <taxon>Spiralia</taxon>
        <taxon>Lophotrochozoa</taxon>
        <taxon>Platyhelminthes</taxon>
        <taxon>Cestoda</taxon>
        <taxon>Eucestoda</taxon>
        <taxon>Cyclophyllidea</taxon>
        <taxon>Taeniidae</taxon>
        <taxon>Taenia</taxon>
    </lineage>
</organism>
<comment type="caution">
    <text evidence="4">The sequence shown here is derived from an EMBL/GenBank/DDBJ whole genome shotgun (WGS) entry which is preliminary data.</text>
</comment>
<dbReference type="SMART" id="SM00054">
    <property type="entry name" value="EFh"/>
    <property type="match status" value="4"/>
</dbReference>
<feature type="domain" description="EF-hand" evidence="3">
    <location>
        <begin position="284"/>
        <end position="316"/>
    </location>
</feature>
<name>A0ABR4QAN2_9CEST</name>
<dbReference type="SUPFAM" id="SSF47473">
    <property type="entry name" value="EF-hand"/>
    <property type="match status" value="1"/>
</dbReference>
<gene>
    <name evidence="4" type="ORF">TcWFU_002243</name>
</gene>
<keyword evidence="1" id="KW-0677">Repeat</keyword>
<sequence length="316" mass="36189">MPRFLHTFNNLSEVTGVFSFGPDHPGPMPHPTKFTSPIAIASRPWRGNACVPPATTTATAVHRGKQSTRTNDEAFRVDIEVFSYRPMRTSVQSSHRPADQPTHCYLSNPGEGGLRVRRLRLSVHALSPLFRRQRRHWSHSDTTGCNSIRHAFSQRRKLYLNRVLFTMEGFKISDDQVRVATETFKKFDKRGQDKISTNDLGPAFSALKVSIKPDLLKEWADEVDDDATGFIDLSGFLLVYGKILQNEQDEEDLRQAFRVLDKNRRGEIDVDDLRWILKELGDDLTEEEIDEMIRDTDRDGSGFVDFDEFKKLMTSE</sequence>
<keyword evidence="5" id="KW-1185">Reference proteome</keyword>
<dbReference type="InterPro" id="IPR050230">
    <property type="entry name" value="CALM/Myosin/TropC-like"/>
</dbReference>
<dbReference type="InterPro" id="IPR002048">
    <property type="entry name" value="EF_hand_dom"/>
</dbReference>
<evidence type="ECO:0000313" key="4">
    <source>
        <dbReference type="EMBL" id="KAL5106635.1"/>
    </source>
</evidence>
<feature type="domain" description="EF-hand" evidence="3">
    <location>
        <begin position="175"/>
        <end position="210"/>
    </location>
</feature>
<evidence type="ECO:0000256" key="2">
    <source>
        <dbReference type="ARBA" id="ARBA00022837"/>
    </source>
</evidence>
<proteinExistence type="predicted"/>
<dbReference type="PROSITE" id="PS50222">
    <property type="entry name" value="EF_HAND_2"/>
    <property type="match status" value="3"/>
</dbReference>
<dbReference type="Proteomes" id="UP001651158">
    <property type="component" value="Unassembled WGS sequence"/>
</dbReference>